<evidence type="ECO:0000256" key="3">
    <source>
        <dbReference type="PROSITE-ProRule" id="PRU00169"/>
    </source>
</evidence>
<feature type="modified residue" description="4-aspartylphosphate" evidence="3">
    <location>
        <position position="53"/>
    </location>
</feature>
<dbReference type="InterPro" id="IPR011006">
    <property type="entry name" value="CheY-like_superfamily"/>
</dbReference>
<organism evidence="6 7">
    <name type="scientific">Desulfotignum balticum</name>
    <dbReference type="NCBI Taxonomy" id="115781"/>
    <lineage>
        <taxon>Bacteria</taxon>
        <taxon>Pseudomonadati</taxon>
        <taxon>Thermodesulfobacteriota</taxon>
        <taxon>Desulfobacteria</taxon>
        <taxon>Desulfobacterales</taxon>
        <taxon>Desulfobacteraceae</taxon>
        <taxon>Desulfotignum</taxon>
    </lineage>
</organism>
<dbReference type="Gene3D" id="3.30.70.270">
    <property type="match status" value="1"/>
</dbReference>
<evidence type="ECO:0000256" key="2">
    <source>
        <dbReference type="ARBA" id="ARBA00034247"/>
    </source>
</evidence>
<dbReference type="GO" id="GO:0052621">
    <property type="term" value="F:diguanylate cyclase activity"/>
    <property type="evidence" value="ECO:0007669"/>
    <property type="project" value="UniProtKB-EC"/>
</dbReference>
<dbReference type="AlphaFoldDB" id="A0A931CW99"/>
<dbReference type="GO" id="GO:0000160">
    <property type="term" value="P:phosphorelay signal transduction system"/>
    <property type="evidence" value="ECO:0007669"/>
    <property type="project" value="InterPro"/>
</dbReference>
<sequence length="299" mass="34440">MTHKILIVDDDDAVKDSVSEYLTLISYQVDAVSSAEEALGKLETSLVDVVLTDIMMQGMDGLELTRIIKEKYDLEVMVMTGYNADYSYEEAVKTGASDFIFKPFRFEELDLRIKRVLREAGLKREHNLLLKEMEHLAITDALTKLYNSRQFFRQIKMETERNERYQHHLSLLILDIDHFKHYNDTWGHLEGDKVLMAIGRIINACMRSMDTPYRYGGEEFAVLLPETDLKKACVVGRRIQKLIGQEVFEPEPGVHRSITVSIGASELKPGEDVTSFIRRTDQALYRSKENGRNCLTYDD</sequence>
<dbReference type="SUPFAM" id="SSF52172">
    <property type="entry name" value="CheY-like"/>
    <property type="match status" value="1"/>
</dbReference>
<evidence type="ECO:0000313" key="7">
    <source>
        <dbReference type="Proteomes" id="UP000706172"/>
    </source>
</evidence>
<dbReference type="InterPro" id="IPR000160">
    <property type="entry name" value="GGDEF_dom"/>
</dbReference>
<dbReference type="PANTHER" id="PTHR45138:SF9">
    <property type="entry name" value="DIGUANYLATE CYCLASE DGCM-RELATED"/>
    <property type="match status" value="1"/>
</dbReference>
<dbReference type="InterPro" id="IPR050469">
    <property type="entry name" value="Diguanylate_Cyclase"/>
</dbReference>
<dbReference type="GO" id="GO:0005886">
    <property type="term" value="C:plasma membrane"/>
    <property type="evidence" value="ECO:0007669"/>
    <property type="project" value="TreeGrafter"/>
</dbReference>
<feature type="domain" description="Response regulatory" evidence="4">
    <location>
        <begin position="4"/>
        <end position="117"/>
    </location>
</feature>
<dbReference type="NCBIfam" id="TIGR00254">
    <property type="entry name" value="GGDEF"/>
    <property type="match status" value="1"/>
</dbReference>
<dbReference type="Gene3D" id="3.40.50.2300">
    <property type="match status" value="1"/>
</dbReference>
<gene>
    <name evidence="6" type="ORF">H0S81_01400</name>
</gene>
<dbReference type="SMART" id="SM00448">
    <property type="entry name" value="REC"/>
    <property type="match status" value="1"/>
</dbReference>
<dbReference type="CDD" id="cd01949">
    <property type="entry name" value="GGDEF"/>
    <property type="match status" value="1"/>
</dbReference>
<dbReference type="InterPro" id="IPR029787">
    <property type="entry name" value="Nucleotide_cyclase"/>
</dbReference>
<protein>
    <recommendedName>
        <fullName evidence="1">diguanylate cyclase</fullName>
        <ecNumber evidence="1">2.7.7.65</ecNumber>
    </recommendedName>
</protein>
<dbReference type="SUPFAM" id="SSF55073">
    <property type="entry name" value="Nucleotide cyclase"/>
    <property type="match status" value="1"/>
</dbReference>
<reference evidence="6" key="1">
    <citation type="submission" date="2020-07" db="EMBL/GenBank/DDBJ databases">
        <title>Severe corrosion of carbon steel in oil field produced water can be linked to methanogenic archaea containing a special type of NiFe hydrogenase.</title>
        <authorList>
            <person name="Lahme S."/>
            <person name="Mand J."/>
            <person name="Longwell J."/>
            <person name="Smith R."/>
            <person name="Enning D."/>
        </authorList>
    </citation>
    <scope>NUCLEOTIDE SEQUENCE</scope>
    <source>
        <strain evidence="6">MIC098Bin6</strain>
    </source>
</reference>
<dbReference type="Pfam" id="PF00072">
    <property type="entry name" value="Response_reg"/>
    <property type="match status" value="1"/>
</dbReference>
<evidence type="ECO:0000256" key="1">
    <source>
        <dbReference type="ARBA" id="ARBA00012528"/>
    </source>
</evidence>
<dbReference type="PANTHER" id="PTHR45138">
    <property type="entry name" value="REGULATORY COMPONENTS OF SENSORY TRANSDUCTION SYSTEM"/>
    <property type="match status" value="1"/>
</dbReference>
<dbReference type="PROSITE" id="PS50110">
    <property type="entry name" value="RESPONSE_REGULATORY"/>
    <property type="match status" value="1"/>
</dbReference>
<keyword evidence="3" id="KW-0597">Phosphoprotein</keyword>
<dbReference type="InterPro" id="IPR043128">
    <property type="entry name" value="Rev_trsase/Diguanyl_cyclase"/>
</dbReference>
<dbReference type="InterPro" id="IPR001789">
    <property type="entry name" value="Sig_transdc_resp-reg_receiver"/>
</dbReference>
<dbReference type="EMBL" id="JACCQK010000053">
    <property type="protein sequence ID" value="MBG0778574.1"/>
    <property type="molecule type" value="Genomic_DNA"/>
</dbReference>
<feature type="domain" description="GGDEF" evidence="5">
    <location>
        <begin position="167"/>
        <end position="299"/>
    </location>
</feature>
<dbReference type="FunFam" id="3.30.70.270:FF:000001">
    <property type="entry name" value="Diguanylate cyclase domain protein"/>
    <property type="match status" value="1"/>
</dbReference>
<evidence type="ECO:0000259" key="4">
    <source>
        <dbReference type="PROSITE" id="PS50110"/>
    </source>
</evidence>
<name>A0A931CW99_9BACT</name>
<dbReference type="SMART" id="SM00267">
    <property type="entry name" value="GGDEF"/>
    <property type="match status" value="1"/>
</dbReference>
<comment type="catalytic activity">
    <reaction evidence="2">
        <text>2 GTP = 3',3'-c-di-GMP + 2 diphosphate</text>
        <dbReference type="Rhea" id="RHEA:24898"/>
        <dbReference type="ChEBI" id="CHEBI:33019"/>
        <dbReference type="ChEBI" id="CHEBI:37565"/>
        <dbReference type="ChEBI" id="CHEBI:58805"/>
        <dbReference type="EC" id="2.7.7.65"/>
    </reaction>
</comment>
<accession>A0A931CW99</accession>
<proteinExistence type="predicted"/>
<dbReference type="PROSITE" id="PS50887">
    <property type="entry name" value="GGDEF"/>
    <property type="match status" value="1"/>
</dbReference>
<dbReference type="EC" id="2.7.7.65" evidence="1"/>
<dbReference type="GO" id="GO:1902201">
    <property type="term" value="P:negative regulation of bacterial-type flagellum-dependent cell motility"/>
    <property type="evidence" value="ECO:0007669"/>
    <property type="project" value="TreeGrafter"/>
</dbReference>
<comment type="caution">
    <text evidence="6">The sequence shown here is derived from an EMBL/GenBank/DDBJ whole genome shotgun (WGS) entry which is preliminary data.</text>
</comment>
<evidence type="ECO:0000313" key="6">
    <source>
        <dbReference type="EMBL" id="MBG0778574.1"/>
    </source>
</evidence>
<evidence type="ECO:0000259" key="5">
    <source>
        <dbReference type="PROSITE" id="PS50887"/>
    </source>
</evidence>
<dbReference type="GO" id="GO:0043709">
    <property type="term" value="P:cell adhesion involved in single-species biofilm formation"/>
    <property type="evidence" value="ECO:0007669"/>
    <property type="project" value="TreeGrafter"/>
</dbReference>
<dbReference type="Pfam" id="PF00990">
    <property type="entry name" value="GGDEF"/>
    <property type="match status" value="1"/>
</dbReference>
<dbReference type="Proteomes" id="UP000706172">
    <property type="component" value="Unassembled WGS sequence"/>
</dbReference>